<comment type="caution">
    <text evidence="1">The sequence shown here is derived from an EMBL/GenBank/DDBJ whole genome shotgun (WGS) entry which is preliminary data.</text>
</comment>
<reference evidence="1 2" key="1">
    <citation type="submission" date="2024-03" db="EMBL/GenBank/DDBJ databases">
        <title>Sequence of Lycoming College Course Isolates.</title>
        <authorList>
            <person name="Plotts O."/>
            <person name="Newman J."/>
        </authorList>
    </citation>
    <scope>NUCLEOTIDE SEQUENCE [LARGE SCALE GENOMIC DNA]</scope>
    <source>
        <strain evidence="1 2">CJB-3</strain>
    </source>
</reference>
<sequence>MALSFYLISVASDDFGAAVTTLLSSSIALNFKYNYELVRISEVNYELFLRSRNPEVKMLGILANLGDGNPSKGNTSQLRA</sequence>
<dbReference type="RefSeq" id="WP_288883955.1">
    <property type="nucleotide sequence ID" value="NZ_CBFGNQ010000008.1"/>
</dbReference>
<evidence type="ECO:0000313" key="2">
    <source>
        <dbReference type="Proteomes" id="UP001378956"/>
    </source>
</evidence>
<dbReference type="EMBL" id="JBBEUB010000008">
    <property type="protein sequence ID" value="MEJ2904842.1"/>
    <property type="molecule type" value="Genomic_DNA"/>
</dbReference>
<protein>
    <submittedName>
        <fullName evidence="1">Uncharacterized protein</fullName>
    </submittedName>
</protein>
<gene>
    <name evidence="1" type="ORF">WAE58_20525</name>
</gene>
<organism evidence="1 2">
    <name type="scientific">Pedobacter panaciterrae</name>
    <dbReference type="NCBI Taxonomy" id="363849"/>
    <lineage>
        <taxon>Bacteria</taxon>
        <taxon>Pseudomonadati</taxon>
        <taxon>Bacteroidota</taxon>
        <taxon>Sphingobacteriia</taxon>
        <taxon>Sphingobacteriales</taxon>
        <taxon>Sphingobacteriaceae</taxon>
        <taxon>Pedobacter</taxon>
    </lineage>
</organism>
<accession>A0ABU8NRG1</accession>
<name>A0ABU8NRG1_9SPHI</name>
<dbReference type="Proteomes" id="UP001378956">
    <property type="component" value="Unassembled WGS sequence"/>
</dbReference>
<proteinExistence type="predicted"/>
<evidence type="ECO:0000313" key="1">
    <source>
        <dbReference type="EMBL" id="MEJ2904842.1"/>
    </source>
</evidence>
<keyword evidence="2" id="KW-1185">Reference proteome</keyword>